<evidence type="ECO:0000313" key="1">
    <source>
        <dbReference type="EMBL" id="CAG8441722.1"/>
    </source>
</evidence>
<comment type="caution">
    <text evidence="1">The sequence shown here is derived from an EMBL/GenBank/DDBJ whole genome shotgun (WGS) entry which is preliminary data.</text>
</comment>
<evidence type="ECO:0000313" key="2">
    <source>
        <dbReference type="Proteomes" id="UP000789860"/>
    </source>
</evidence>
<accession>A0ACA9JXP8</accession>
<feature type="non-terminal residue" evidence="1">
    <location>
        <position position="1"/>
    </location>
</feature>
<dbReference type="EMBL" id="CAJVPM010000331">
    <property type="protein sequence ID" value="CAG8441722.1"/>
    <property type="molecule type" value="Genomic_DNA"/>
</dbReference>
<name>A0ACA9JXP8_9GLOM</name>
<gene>
    <name evidence="1" type="ORF">SCALOS_LOCUS672</name>
</gene>
<reference evidence="1" key="1">
    <citation type="submission" date="2021-06" db="EMBL/GenBank/DDBJ databases">
        <authorList>
            <person name="Kallberg Y."/>
            <person name="Tangrot J."/>
            <person name="Rosling A."/>
        </authorList>
    </citation>
    <scope>NUCLEOTIDE SEQUENCE</scope>
    <source>
        <strain evidence="1">AU212A</strain>
    </source>
</reference>
<organism evidence="1 2">
    <name type="scientific">Scutellospora calospora</name>
    <dbReference type="NCBI Taxonomy" id="85575"/>
    <lineage>
        <taxon>Eukaryota</taxon>
        <taxon>Fungi</taxon>
        <taxon>Fungi incertae sedis</taxon>
        <taxon>Mucoromycota</taxon>
        <taxon>Glomeromycotina</taxon>
        <taxon>Glomeromycetes</taxon>
        <taxon>Diversisporales</taxon>
        <taxon>Gigasporaceae</taxon>
        <taxon>Scutellospora</taxon>
    </lineage>
</organism>
<sequence length="66" mass="7792">TFEYKKEHKIYVTLILSSNDIPAAKKICSHASYTFNLVDITKYFDIVKEWLNSTNKQKRDDHISKI</sequence>
<dbReference type="Proteomes" id="UP000789860">
    <property type="component" value="Unassembled WGS sequence"/>
</dbReference>
<keyword evidence="2" id="KW-1185">Reference proteome</keyword>
<proteinExistence type="predicted"/>
<protein>
    <submittedName>
        <fullName evidence="1">11807_t:CDS:1</fullName>
    </submittedName>
</protein>